<keyword evidence="2" id="KW-0677">Repeat</keyword>
<dbReference type="PANTHER" id="PTHR34524:SF6">
    <property type="entry name" value="CALCYPHOSINE LIKE"/>
    <property type="match status" value="1"/>
</dbReference>
<sequence length="242" mass="27900">MSFVINEHKYKIETLHNTVQNKQYTNRHPKTTSENTHTNRHPKTTSENAHAKKKCTQSEQTQHEPVMIAHKRKETSVNIMARATSFFDPNAPDVVLRSLYMKYDKDGSGSLDKNELSSLFKDDLGLTDSQVEAYCLLLDKDGDAKISFDELVSWLKSGERFENLKDKSRYNRLQKAVAMFKKYDKDGNNSLDRNEFKNLFLDVGGKPEKFDAALAQMDRDGNGVIAFQEFLKWLNWIPLDDI</sequence>
<accession>A0AA89BWY1</accession>
<feature type="domain" description="EF-hand" evidence="5">
    <location>
        <begin position="171"/>
        <end position="206"/>
    </location>
</feature>
<reference evidence="6" key="1">
    <citation type="submission" date="2019-08" db="EMBL/GenBank/DDBJ databases">
        <title>The improved chromosome-level genome for the pearl oyster Pinctada fucata martensii using PacBio sequencing and Hi-C.</title>
        <authorList>
            <person name="Zheng Z."/>
        </authorList>
    </citation>
    <scope>NUCLEOTIDE SEQUENCE</scope>
    <source>
        <strain evidence="6">ZZ-2019</strain>
        <tissue evidence="6">Adductor muscle</tissue>
    </source>
</reference>
<dbReference type="PANTHER" id="PTHR34524">
    <property type="entry name" value="CALCYPHOSIN"/>
    <property type="match status" value="1"/>
</dbReference>
<dbReference type="GO" id="GO:0005509">
    <property type="term" value="F:calcium ion binding"/>
    <property type="evidence" value="ECO:0007669"/>
    <property type="project" value="InterPro"/>
</dbReference>
<feature type="domain" description="EF-hand" evidence="5">
    <location>
        <begin position="91"/>
        <end position="126"/>
    </location>
</feature>
<dbReference type="InterPro" id="IPR002048">
    <property type="entry name" value="EF_hand_dom"/>
</dbReference>
<keyword evidence="3" id="KW-0106">Calcium</keyword>
<gene>
    <name evidence="6" type="ORF">FSP39_009766</name>
</gene>
<organism evidence="6 7">
    <name type="scientific">Pinctada imbricata</name>
    <name type="common">Atlantic pearl-oyster</name>
    <name type="synonym">Pinctada martensii</name>
    <dbReference type="NCBI Taxonomy" id="66713"/>
    <lineage>
        <taxon>Eukaryota</taxon>
        <taxon>Metazoa</taxon>
        <taxon>Spiralia</taxon>
        <taxon>Lophotrochozoa</taxon>
        <taxon>Mollusca</taxon>
        <taxon>Bivalvia</taxon>
        <taxon>Autobranchia</taxon>
        <taxon>Pteriomorphia</taxon>
        <taxon>Pterioida</taxon>
        <taxon>Pterioidea</taxon>
        <taxon>Pteriidae</taxon>
        <taxon>Pinctada</taxon>
    </lineage>
</organism>
<evidence type="ECO:0000259" key="5">
    <source>
        <dbReference type="PROSITE" id="PS50222"/>
    </source>
</evidence>
<feature type="domain" description="EF-hand" evidence="5">
    <location>
        <begin position="208"/>
        <end position="240"/>
    </location>
</feature>
<evidence type="ECO:0000313" key="7">
    <source>
        <dbReference type="Proteomes" id="UP001186944"/>
    </source>
</evidence>
<dbReference type="SUPFAM" id="SSF47473">
    <property type="entry name" value="EF-hand"/>
    <property type="match status" value="1"/>
</dbReference>
<dbReference type="PROSITE" id="PS50222">
    <property type="entry name" value="EF_HAND_2"/>
    <property type="match status" value="4"/>
</dbReference>
<dbReference type="InterPro" id="IPR018247">
    <property type="entry name" value="EF_Hand_1_Ca_BS"/>
</dbReference>
<dbReference type="InterPro" id="IPR011992">
    <property type="entry name" value="EF-hand-dom_pair"/>
</dbReference>
<dbReference type="InterPro" id="IPR051581">
    <property type="entry name" value="Ca-bind"/>
</dbReference>
<dbReference type="PROSITE" id="PS00018">
    <property type="entry name" value="EF_HAND_1"/>
    <property type="match status" value="3"/>
</dbReference>
<evidence type="ECO:0000256" key="1">
    <source>
        <dbReference type="ARBA" id="ARBA00022723"/>
    </source>
</evidence>
<evidence type="ECO:0000256" key="4">
    <source>
        <dbReference type="SAM" id="MobiDB-lite"/>
    </source>
</evidence>
<name>A0AA89BWY1_PINIB</name>
<evidence type="ECO:0000256" key="2">
    <source>
        <dbReference type="ARBA" id="ARBA00022737"/>
    </source>
</evidence>
<feature type="domain" description="EF-hand" evidence="5">
    <location>
        <begin position="137"/>
        <end position="161"/>
    </location>
</feature>
<keyword evidence="7" id="KW-1185">Reference proteome</keyword>
<dbReference type="Pfam" id="PF13499">
    <property type="entry name" value="EF-hand_7"/>
    <property type="match status" value="2"/>
</dbReference>
<dbReference type="AlphaFoldDB" id="A0AA89BWY1"/>
<keyword evidence="1" id="KW-0479">Metal-binding</keyword>
<dbReference type="CDD" id="cd00051">
    <property type="entry name" value="EFh"/>
    <property type="match status" value="1"/>
</dbReference>
<feature type="region of interest" description="Disordered" evidence="4">
    <location>
        <begin position="19"/>
        <end position="63"/>
    </location>
</feature>
<evidence type="ECO:0000313" key="6">
    <source>
        <dbReference type="EMBL" id="KAK3097454.1"/>
    </source>
</evidence>
<dbReference type="EMBL" id="VSWD01000007">
    <property type="protein sequence ID" value="KAK3097454.1"/>
    <property type="molecule type" value="Genomic_DNA"/>
</dbReference>
<protein>
    <recommendedName>
        <fullName evidence="5">EF-hand domain-containing protein</fullName>
    </recommendedName>
</protein>
<comment type="caution">
    <text evidence="6">The sequence shown here is derived from an EMBL/GenBank/DDBJ whole genome shotgun (WGS) entry which is preliminary data.</text>
</comment>
<proteinExistence type="predicted"/>
<dbReference type="Proteomes" id="UP001186944">
    <property type="component" value="Unassembled WGS sequence"/>
</dbReference>
<dbReference type="SMART" id="SM00054">
    <property type="entry name" value="EFh"/>
    <property type="match status" value="4"/>
</dbReference>
<dbReference type="Gene3D" id="1.10.238.10">
    <property type="entry name" value="EF-hand"/>
    <property type="match status" value="2"/>
</dbReference>
<evidence type="ECO:0000256" key="3">
    <source>
        <dbReference type="ARBA" id="ARBA00022837"/>
    </source>
</evidence>